<dbReference type="Gene3D" id="3.40.570.10">
    <property type="entry name" value="Extracellular Endonuclease, subunit A"/>
    <property type="match status" value="1"/>
</dbReference>
<comment type="caution">
    <text evidence="2">The sequence shown here is derived from an EMBL/GenBank/DDBJ whole genome shotgun (WGS) entry which is preliminary data.</text>
</comment>
<feature type="domain" description="Type VII secretion system protein EssD-like" evidence="1">
    <location>
        <begin position="6"/>
        <end position="85"/>
    </location>
</feature>
<dbReference type="Pfam" id="PF13930">
    <property type="entry name" value="Endonuclea_NS_2"/>
    <property type="match status" value="1"/>
</dbReference>
<evidence type="ECO:0000313" key="2">
    <source>
        <dbReference type="EMBL" id="PCK21353.1"/>
    </source>
</evidence>
<gene>
    <name evidence="2" type="ORF">CEY02_08375</name>
</gene>
<feature type="non-terminal residue" evidence="2">
    <location>
        <position position="1"/>
    </location>
</feature>
<sequence>KPDRFIDDDGGHLIASIFKGSGDIDNLIPMNSQINRSGGKWYEMEQEWLAALRKAPPEKVSVRINPVYKSDSLRPERFVVKFKIGDEDFQRTIIENKRGG</sequence>
<accession>A0A2A5IVU0</accession>
<dbReference type="Proteomes" id="UP000228754">
    <property type="component" value="Unassembled WGS sequence"/>
</dbReference>
<organism evidence="2 3">
    <name type="scientific">Bacillus pumilus</name>
    <name type="common">Bacillus mesentericus</name>
    <dbReference type="NCBI Taxonomy" id="1408"/>
    <lineage>
        <taxon>Bacteria</taxon>
        <taxon>Bacillati</taxon>
        <taxon>Bacillota</taxon>
        <taxon>Bacilli</taxon>
        <taxon>Bacillales</taxon>
        <taxon>Bacillaceae</taxon>
        <taxon>Bacillus</taxon>
    </lineage>
</organism>
<reference evidence="2 3" key="1">
    <citation type="submission" date="2017-06" db="EMBL/GenBank/DDBJ databases">
        <title>Draft Genome Sequence of Bacillus sp Strain 36R Isolated from saline sediment at Atanasia, Sonora, Mexico.</title>
        <authorList>
            <person name="Sanchez Diaz R."/>
            <person name="Quiroz Macias M.E."/>
            <person name="Ibarra Gamez J.C."/>
            <person name="Enciso Ibarra J."/>
            <person name="Gomez Gil B."/>
            <person name="Galaviz Silva L."/>
        </authorList>
    </citation>
    <scope>NUCLEOTIDE SEQUENCE [LARGE SCALE GENOMIC DNA]</scope>
    <source>
        <strain evidence="2 3">36R_ATNSAL</strain>
    </source>
</reference>
<evidence type="ECO:0000259" key="1">
    <source>
        <dbReference type="Pfam" id="PF13930"/>
    </source>
</evidence>
<proteinExistence type="predicted"/>
<evidence type="ECO:0000313" key="3">
    <source>
        <dbReference type="Proteomes" id="UP000228754"/>
    </source>
</evidence>
<name>A0A2A5IVU0_BACPU</name>
<dbReference type="InterPro" id="IPR044929">
    <property type="entry name" value="DNA/RNA_non-sp_Endonuclease_sf"/>
</dbReference>
<dbReference type="EMBL" id="NKHG01000061">
    <property type="protein sequence ID" value="PCK21353.1"/>
    <property type="molecule type" value="Genomic_DNA"/>
</dbReference>
<dbReference type="AlphaFoldDB" id="A0A2A5IVU0"/>
<dbReference type="InterPro" id="IPR044927">
    <property type="entry name" value="Endonuclea_NS_2"/>
</dbReference>
<protein>
    <recommendedName>
        <fullName evidence="1">Type VII secretion system protein EssD-like domain-containing protein</fullName>
    </recommendedName>
</protein>